<accession>A0A8J3VGZ6</accession>
<evidence type="ECO:0008006" key="3">
    <source>
        <dbReference type="Google" id="ProtNLM"/>
    </source>
</evidence>
<keyword evidence="2" id="KW-1185">Reference proteome</keyword>
<dbReference type="AlphaFoldDB" id="A0A8J3VGZ6"/>
<evidence type="ECO:0000313" key="2">
    <source>
        <dbReference type="Proteomes" id="UP000612899"/>
    </source>
</evidence>
<protein>
    <recommendedName>
        <fullName evidence="3">E9imm peptide</fullName>
    </recommendedName>
</protein>
<dbReference type="EMBL" id="BONY01000019">
    <property type="protein sequence ID" value="GIH05501.1"/>
    <property type="molecule type" value="Genomic_DNA"/>
</dbReference>
<reference evidence="1" key="1">
    <citation type="submission" date="2021-01" db="EMBL/GenBank/DDBJ databases">
        <title>Whole genome shotgun sequence of Rhizocola hellebori NBRC 109834.</title>
        <authorList>
            <person name="Komaki H."/>
            <person name="Tamura T."/>
        </authorList>
    </citation>
    <scope>NUCLEOTIDE SEQUENCE</scope>
    <source>
        <strain evidence="1">NBRC 109834</strain>
    </source>
</reference>
<sequence length="72" mass="8146">MAPDSAANERARLLIRQLRDPTLPDESADALLTELERLLGYPRVSDLLFNSDPELSDDEMVEKALEYKPFAL</sequence>
<organism evidence="1 2">
    <name type="scientific">Rhizocola hellebori</name>
    <dbReference type="NCBI Taxonomy" id="1392758"/>
    <lineage>
        <taxon>Bacteria</taxon>
        <taxon>Bacillati</taxon>
        <taxon>Actinomycetota</taxon>
        <taxon>Actinomycetes</taxon>
        <taxon>Micromonosporales</taxon>
        <taxon>Micromonosporaceae</taxon>
        <taxon>Rhizocola</taxon>
    </lineage>
</organism>
<evidence type="ECO:0000313" key="1">
    <source>
        <dbReference type="EMBL" id="GIH05501.1"/>
    </source>
</evidence>
<comment type="caution">
    <text evidence="1">The sequence shown here is derived from an EMBL/GenBank/DDBJ whole genome shotgun (WGS) entry which is preliminary data.</text>
</comment>
<dbReference type="Proteomes" id="UP000612899">
    <property type="component" value="Unassembled WGS sequence"/>
</dbReference>
<name>A0A8J3VGZ6_9ACTN</name>
<gene>
    <name evidence="1" type="ORF">Rhe02_35680</name>
</gene>
<proteinExistence type="predicted"/>